<evidence type="ECO:0000313" key="2">
    <source>
        <dbReference type="EMBL" id="CCE65584.1"/>
    </source>
</evidence>
<reference evidence="2 3" key="1">
    <citation type="journal article" date="2011" name="Proc. Natl. Acad. Sci. U.S.A.">
        <title>Evolutionary erosion of yeast sex chromosomes by mating-type switching accidents.</title>
        <authorList>
            <person name="Gordon J.L."/>
            <person name="Armisen D."/>
            <person name="Proux-Wera E."/>
            <person name="Oheigeartaigh S.S."/>
            <person name="Byrne K.P."/>
            <person name="Wolfe K.H."/>
        </authorList>
    </citation>
    <scope>NUCLEOTIDE SEQUENCE [LARGE SCALE GENOMIC DNA]</scope>
    <source>
        <strain evidence="3">ATCC 24235 / CBS 4417 / NBRC 1672 / NRRL Y-8282 / UCD 70-5</strain>
    </source>
</reference>
<feature type="compositionally biased region" description="Acidic residues" evidence="1">
    <location>
        <begin position="191"/>
        <end position="203"/>
    </location>
</feature>
<dbReference type="GO" id="GO:0004864">
    <property type="term" value="F:protein phosphatase inhibitor activity"/>
    <property type="evidence" value="ECO:0007669"/>
    <property type="project" value="InterPro"/>
</dbReference>
<dbReference type="KEGG" id="tpf:TPHA_0L02330"/>
<dbReference type="PANTHER" id="PTHR12398">
    <property type="entry name" value="PROTEIN PHOSPHATASE INHIBITOR"/>
    <property type="match status" value="1"/>
</dbReference>
<dbReference type="RefSeq" id="XP_003688018.1">
    <property type="nucleotide sequence ID" value="XM_003687970.1"/>
</dbReference>
<dbReference type="EMBL" id="HE612867">
    <property type="protein sequence ID" value="CCE65584.1"/>
    <property type="molecule type" value="Genomic_DNA"/>
</dbReference>
<evidence type="ECO:0000313" key="3">
    <source>
        <dbReference type="Proteomes" id="UP000005666"/>
    </source>
</evidence>
<feature type="region of interest" description="Disordered" evidence="1">
    <location>
        <begin position="58"/>
        <end position="103"/>
    </location>
</feature>
<dbReference type="GO" id="GO:0008047">
    <property type="term" value="F:enzyme activator activity"/>
    <property type="evidence" value="ECO:0007669"/>
    <property type="project" value="EnsemblFungi"/>
</dbReference>
<organism evidence="2 3">
    <name type="scientific">Tetrapisispora phaffii (strain ATCC 24235 / CBS 4417 / NBRC 1672 / NRRL Y-8282 / UCD 70-5)</name>
    <name type="common">Yeast</name>
    <name type="synonym">Fabospora phaffii</name>
    <dbReference type="NCBI Taxonomy" id="1071381"/>
    <lineage>
        <taxon>Eukaryota</taxon>
        <taxon>Fungi</taxon>
        <taxon>Dikarya</taxon>
        <taxon>Ascomycota</taxon>
        <taxon>Saccharomycotina</taxon>
        <taxon>Saccharomycetes</taxon>
        <taxon>Saccharomycetales</taxon>
        <taxon>Saccharomycetaceae</taxon>
        <taxon>Tetrapisispora</taxon>
    </lineage>
</organism>
<gene>
    <name evidence="2" type="primary">TPHA0L02330</name>
    <name evidence="2" type="ordered locus">TPHA_0L02330</name>
</gene>
<evidence type="ECO:0008006" key="4">
    <source>
        <dbReference type="Google" id="ProtNLM"/>
    </source>
</evidence>
<sequence length="234" mass="26329">MVGILKNPLSKDDIPAVDESENVAEFRKQVFMNTQLNAKLTKGQASEIYNELAAKEKSLREGDPKSGHGFVPRDSVSLKHEHDVPTLEEEINSSEDGGNNLQWNKNNLAENEIKKLQYANIHVDEPKTPYQGAVDPSGEYYTPDDEDEPQGTGDGAGASNVRSLSDLDGFTLGEPEYKMEPVNDDGRIEMDPDEVQEADEEAAEEAKHRRFEEMRKKHYNVKEVFKNRHPADDE</sequence>
<dbReference type="GO" id="GO:0007059">
    <property type="term" value="P:chromosome segregation"/>
    <property type="evidence" value="ECO:0007669"/>
    <property type="project" value="EnsemblFungi"/>
</dbReference>
<protein>
    <recommendedName>
        <fullName evidence="4">Protein GLC8</fullName>
    </recommendedName>
</protein>
<feature type="compositionally biased region" description="Basic and acidic residues" evidence="1">
    <location>
        <begin position="175"/>
        <end position="190"/>
    </location>
</feature>
<accession>G8C0A6</accession>
<dbReference type="OrthoDB" id="551302at2759"/>
<dbReference type="GO" id="GO:0009966">
    <property type="term" value="P:regulation of signal transduction"/>
    <property type="evidence" value="ECO:0007669"/>
    <property type="project" value="InterPro"/>
</dbReference>
<dbReference type="OMA" id="QQFQDIH"/>
<keyword evidence="3" id="KW-1185">Reference proteome</keyword>
<dbReference type="HOGENOM" id="CLU_070379_1_0_1"/>
<dbReference type="GeneID" id="11531718"/>
<evidence type="ECO:0000256" key="1">
    <source>
        <dbReference type="SAM" id="MobiDB-lite"/>
    </source>
</evidence>
<proteinExistence type="predicted"/>
<feature type="compositionally biased region" description="Polar residues" evidence="1">
    <location>
        <begin position="94"/>
        <end position="103"/>
    </location>
</feature>
<dbReference type="Pfam" id="PF04979">
    <property type="entry name" value="IPP-2"/>
    <property type="match status" value="1"/>
</dbReference>
<dbReference type="PANTHER" id="PTHR12398:SF20">
    <property type="entry name" value="PROTEIN PHOSPHATASE 1 REGULATORY INHIBITOR SUBUNIT 2"/>
    <property type="match status" value="1"/>
</dbReference>
<dbReference type="Proteomes" id="UP000005666">
    <property type="component" value="Chromosome 12"/>
</dbReference>
<name>G8C0A6_TETPH</name>
<feature type="region of interest" description="Disordered" evidence="1">
    <location>
        <begin position="124"/>
        <end position="205"/>
    </location>
</feature>
<dbReference type="AlphaFoldDB" id="G8C0A6"/>
<feature type="compositionally biased region" description="Basic and acidic residues" evidence="1">
    <location>
        <begin position="76"/>
        <end position="85"/>
    </location>
</feature>
<dbReference type="InterPro" id="IPR007062">
    <property type="entry name" value="PPI-2"/>
</dbReference>
<dbReference type="eggNOG" id="ENOG502S2VH">
    <property type="taxonomic scope" value="Eukaryota"/>
</dbReference>